<evidence type="ECO:0000313" key="4">
    <source>
        <dbReference type="Proteomes" id="UP000218824"/>
    </source>
</evidence>
<dbReference type="PANTHER" id="PTHR37089">
    <property type="entry name" value="PROTEIN U-RELATED"/>
    <property type="match status" value="1"/>
</dbReference>
<reference evidence="3 4" key="1">
    <citation type="journal article" date="2017" name="DNA Res.">
        <title>Complete genome sequence and expression profile of the commercial lytic enzyme producer Lysobacter enzymogenes M497-1.</title>
        <authorList>
            <person name="Takami H."/>
            <person name="Toyoda A."/>
            <person name="Uchiyama I."/>
            <person name="Itoh T."/>
            <person name="Takaki Y."/>
            <person name="Arai W."/>
            <person name="Nishi S."/>
            <person name="Kawai M."/>
            <person name="Shinya K."/>
            <person name="Ikeda H."/>
        </authorList>
    </citation>
    <scope>NUCLEOTIDE SEQUENCE [LARGE SCALE GENOMIC DNA]</scope>
    <source>
        <strain evidence="3 4">M497-1</strain>
    </source>
</reference>
<feature type="domain" description="Spore coat protein U/FanG" evidence="2">
    <location>
        <begin position="37"/>
        <end position="174"/>
    </location>
</feature>
<dbReference type="InterPro" id="IPR006311">
    <property type="entry name" value="TAT_signal"/>
</dbReference>
<name>A0AAU9AI30_LYSEN</name>
<dbReference type="PANTHER" id="PTHR37089:SF4">
    <property type="entry name" value="EXPORTED PROTEIN"/>
    <property type="match status" value="1"/>
</dbReference>
<keyword evidence="1" id="KW-0732">Signal</keyword>
<feature type="chain" id="PRO_5043874259" description="Spore coat protein U/FanG domain-containing protein" evidence="1">
    <location>
        <begin position="34"/>
        <end position="177"/>
    </location>
</feature>
<proteinExistence type="predicted"/>
<evidence type="ECO:0000256" key="1">
    <source>
        <dbReference type="SAM" id="SignalP"/>
    </source>
</evidence>
<dbReference type="Proteomes" id="UP000218824">
    <property type="component" value="Chromosome"/>
</dbReference>
<dbReference type="EMBL" id="AP014940">
    <property type="protein sequence ID" value="BAV95814.1"/>
    <property type="molecule type" value="Genomic_DNA"/>
</dbReference>
<accession>A0AAU9AI30</accession>
<dbReference type="InterPro" id="IPR007893">
    <property type="entry name" value="Spore_coat_U/FanG"/>
</dbReference>
<dbReference type="KEGG" id="lem:LEN_0327"/>
<evidence type="ECO:0000313" key="3">
    <source>
        <dbReference type="EMBL" id="BAV95814.1"/>
    </source>
</evidence>
<dbReference type="InterPro" id="IPR053167">
    <property type="entry name" value="Spore_coat_component"/>
</dbReference>
<gene>
    <name evidence="3" type="ORF">LEN_0327</name>
</gene>
<dbReference type="SMART" id="SM00972">
    <property type="entry name" value="SCPU"/>
    <property type="match status" value="1"/>
</dbReference>
<protein>
    <recommendedName>
        <fullName evidence="2">Spore coat protein U/FanG domain-containing protein</fullName>
    </recommendedName>
</protein>
<dbReference type="AlphaFoldDB" id="A0AAU9AI30"/>
<evidence type="ECO:0000259" key="2">
    <source>
        <dbReference type="Pfam" id="PF05229"/>
    </source>
</evidence>
<dbReference type="PROSITE" id="PS51318">
    <property type="entry name" value="TAT"/>
    <property type="match status" value="1"/>
</dbReference>
<feature type="signal peptide" evidence="1">
    <location>
        <begin position="1"/>
        <end position="33"/>
    </location>
</feature>
<sequence>MRFPSMRSTSRRPLLHSACFAALALAAASPAFAASDTANLNVTITITSVCDIHTTAPLPVNFGSVSSSATNVDQQGQLTVNCTPGTAYTIALDNGQNGTDVNSRKMANGANLVPYQLYRAAARGPTDVWGSTTGAGGNVLAGSGTGAAVNVPVYGRTPSTNFPAGTYNDVVIATITY</sequence>
<organism evidence="3 4">
    <name type="scientific">Lysobacter enzymogenes</name>
    <dbReference type="NCBI Taxonomy" id="69"/>
    <lineage>
        <taxon>Bacteria</taxon>
        <taxon>Pseudomonadati</taxon>
        <taxon>Pseudomonadota</taxon>
        <taxon>Gammaproteobacteria</taxon>
        <taxon>Lysobacterales</taxon>
        <taxon>Lysobacteraceae</taxon>
        <taxon>Lysobacter</taxon>
    </lineage>
</organism>
<dbReference type="Pfam" id="PF05229">
    <property type="entry name" value="SCPU"/>
    <property type="match status" value="1"/>
</dbReference>